<dbReference type="Pfam" id="PF13374">
    <property type="entry name" value="TPR_10"/>
    <property type="match status" value="2"/>
</dbReference>
<sequence>MYHLSTHDWWQLPLQEGPFRSMGYPHNVGLAWFFTKRVRDTSSNKVMDPPGTRAENFLADGRRSSRRLKDSDTVVATGAVGMAPSSAHQNHEDDHQQAKILKRANKWNRTGHILRAQGKYKDAFKLHAGALSLCLSTVGKNHQDTATCYNDMGAKALSMGDAKGALECLEKCLAIREHVLFKDHPAWASVYNNLGVALSHLGHTKHSLEFHQRCLAIRELQGKHRLSTATSYNNVGLALKDCKDLEGALESGKGQGHP</sequence>
<dbReference type="SMART" id="SM00028">
    <property type="entry name" value="TPR"/>
    <property type="match status" value="3"/>
</dbReference>
<dbReference type="OrthoDB" id="45863at2759"/>
<keyword evidence="1" id="KW-0677">Repeat</keyword>
<dbReference type="EMBL" id="CAICTM010002486">
    <property type="protein sequence ID" value="CAB9529385.1"/>
    <property type="molecule type" value="Genomic_DNA"/>
</dbReference>
<organism evidence="3 4">
    <name type="scientific">Seminavis robusta</name>
    <dbReference type="NCBI Taxonomy" id="568900"/>
    <lineage>
        <taxon>Eukaryota</taxon>
        <taxon>Sar</taxon>
        <taxon>Stramenopiles</taxon>
        <taxon>Ochrophyta</taxon>
        <taxon>Bacillariophyta</taxon>
        <taxon>Bacillariophyceae</taxon>
        <taxon>Bacillariophycidae</taxon>
        <taxon>Naviculales</taxon>
        <taxon>Naviculaceae</taxon>
        <taxon>Seminavis</taxon>
    </lineage>
</organism>
<dbReference type="Proteomes" id="UP001153069">
    <property type="component" value="Unassembled WGS sequence"/>
</dbReference>
<reference evidence="3" key="1">
    <citation type="submission" date="2020-06" db="EMBL/GenBank/DDBJ databases">
        <authorList>
            <consortium name="Plant Systems Biology data submission"/>
        </authorList>
    </citation>
    <scope>NUCLEOTIDE SEQUENCE</scope>
    <source>
        <strain evidence="3">D6</strain>
    </source>
</reference>
<dbReference type="SUPFAM" id="SSF48452">
    <property type="entry name" value="TPR-like"/>
    <property type="match status" value="1"/>
</dbReference>
<proteinExistence type="predicted"/>
<evidence type="ECO:0000313" key="3">
    <source>
        <dbReference type="EMBL" id="CAB9529385.1"/>
    </source>
</evidence>
<evidence type="ECO:0000256" key="2">
    <source>
        <dbReference type="ARBA" id="ARBA00022803"/>
    </source>
</evidence>
<gene>
    <name evidence="3" type="ORF">SEMRO_2488_G329080.1</name>
</gene>
<dbReference type="Pfam" id="PF13424">
    <property type="entry name" value="TPR_12"/>
    <property type="match status" value="1"/>
</dbReference>
<evidence type="ECO:0000256" key="1">
    <source>
        <dbReference type="ARBA" id="ARBA00022737"/>
    </source>
</evidence>
<dbReference type="InterPro" id="IPR011990">
    <property type="entry name" value="TPR-like_helical_dom_sf"/>
</dbReference>
<dbReference type="PANTHER" id="PTHR45641:SF19">
    <property type="entry name" value="NEPHROCYSTIN-3"/>
    <property type="match status" value="1"/>
</dbReference>
<keyword evidence="4" id="KW-1185">Reference proteome</keyword>
<protein>
    <submittedName>
        <fullName evidence="3">Tetratricopeptide repeat protein</fullName>
    </submittedName>
</protein>
<comment type="caution">
    <text evidence="3">The sequence shown here is derived from an EMBL/GenBank/DDBJ whole genome shotgun (WGS) entry which is preliminary data.</text>
</comment>
<dbReference type="Gene3D" id="1.25.40.10">
    <property type="entry name" value="Tetratricopeptide repeat domain"/>
    <property type="match status" value="1"/>
</dbReference>
<keyword evidence="2" id="KW-0802">TPR repeat</keyword>
<dbReference type="AlphaFoldDB" id="A0A9N8F2T2"/>
<dbReference type="PANTHER" id="PTHR45641">
    <property type="entry name" value="TETRATRICOPEPTIDE REPEAT PROTEIN (AFU_ORTHOLOGUE AFUA_6G03870)"/>
    <property type="match status" value="1"/>
</dbReference>
<name>A0A9N8F2T2_9STRA</name>
<dbReference type="InterPro" id="IPR019734">
    <property type="entry name" value="TPR_rpt"/>
</dbReference>
<accession>A0A9N8F2T2</accession>
<evidence type="ECO:0000313" key="4">
    <source>
        <dbReference type="Proteomes" id="UP001153069"/>
    </source>
</evidence>